<evidence type="ECO:0000313" key="3">
    <source>
        <dbReference type="Proteomes" id="UP000076532"/>
    </source>
</evidence>
<evidence type="ECO:0000256" key="1">
    <source>
        <dbReference type="SAM" id="Phobius"/>
    </source>
</evidence>
<evidence type="ECO:0000313" key="2">
    <source>
        <dbReference type="EMBL" id="KZP05825.1"/>
    </source>
</evidence>
<name>A0A167W8V8_9AGAM</name>
<keyword evidence="1" id="KW-0472">Membrane</keyword>
<protein>
    <submittedName>
        <fullName evidence="2">Uncharacterized protein</fullName>
    </submittedName>
</protein>
<keyword evidence="1" id="KW-0812">Transmembrane</keyword>
<dbReference type="Proteomes" id="UP000076532">
    <property type="component" value="Unassembled WGS sequence"/>
</dbReference>
<sequence length="88" mass="10035">MSWFTPRSFQPLLHPSSTPGFICASPLYLPSISYTFLTTMHPFLPTHTAAQMCNSLTPHPRIVFFLSLSFYYYLVAFVCVLLSHMSAR</sequence>
<feature type="transmembrane region" description="Helical" evidence="1">
    <location>
        <begin position="62"/>
        <end position="82"/>
    </location>
</feature>
<gene>
    <name evidence="2" type="ORF">FIBSPDRAFT_339456</name>
</gene>
<accession>A0A167W8V8</accession>
<keyword evidence="1" id="KW-1133">Transmembrane helix</keyword>
<dbReference type="EMBL" id="KV417817">
    <property type="protein sequence ID" value="KZP05825.1"/>
    <property type="molecule type" value="Genomic_DNA"/>
</dbReference>
<organism evidence="2 3">
    <name type="scientific">Athelia psychrophila</name>
    <dbReference type="NCBI Taxonomy" id="1759441"/>
    <lineage>
        <taxon>Eukaryota</taxon>
        <taxon>Fungi</taxon>
        <taxon>Dikarya</taxon>
        <taxon>Basidiomycota</taxon>
        <taxon>Agaricomycotina</taxon>
        <taxon>Agaricomycetes</taxon>
        <taxon>Agaricomycetidae</taxon>
        <taxon>Atheliales</taxon>
        <taxon>Atheliaceae</taxon>
        <taxon>Athelia</taxon>
    </lineage>
</organism>
<reference evidence="2 3" key="1">
    <citation type="journal article" date="2016" name="Mol. Biol. Evol.">
        <title>Comparative Genomics of Early-Diverging Mushroom-Forming Fungi Provides Insights into the Origins of Lignocellulose Decay Capabilities.</title>
        <authorList>
            <person name="Nagy L.G."/>
            <person name="Riley R."/>
            <person name="Tritt A."/>
            <person name="Adam C."/>
            <person name="Daum C."/>
            <person name="Floudas D."/>
            <person name="Sun H."/>
            <person name="Yadav J.S."/>
            <person name="Pangilinan J."/>
            <person name="Larsson K.H."/>
            <person name="Matsuura K."/>
            <person name="Barry K."/>
            <person name="Labutti K."/>
            <person name="Kuo R."/>
            <person name="Ohm R.A."/>
            <person name="Bhattacharya S.S."/>
            <person name="Shirouzu T."/>
            <person name="Yoshinaga Y."/>
            <person name="Martin F.M."/>
            <person name="Grigoriev I.V."/>
            <person name="Hibbett D.S."/>
        </authorList>
    </citation>
    <scope>NUCLEOTIDE SEQUENCE [LARGE SCALE GENOMIC DNA]</scope>
    <source>
        <strain evidence="2 3">CBS 109695</strain>
    </source>
</reference>
<keyword evidence="3" id="KW-1185">Reference proteome</keyword>
<dbReference type="AlphaFoldDB" id="A0A167W8V8"/>
<proteinExistence type="predicted"/>